<reference evidence="2 3" key="1">
    <citation type="submission" date="2015-08" db="EMBL/GenBank/DDBJ databases">
        <authorList>
            <person name="Babu N.S."/>
            <person name="Beckwith C.J."/>
            <person name="Beseler K.G."/>
            <person name="Brison A."/>
            <person name="Carone J.V."/>
            <person name="Caskin T.P."/>
            <person name="Diamond M."/>
            <person name="Durham M.E."/>
            <person name="Foxe J.M."/>
            <person name="Go M."/>
            <person name="Henderson B.A."/>
            <person name="Jones I.B."/>
            <person name="McGettigan J.A."/>
            <person name="Micheletti S.J."/>
            <person name="Nasrallah M.E."/>
            <person name="Ortiz D."/>
            <person name="Piller C.R."/>
            <person name="Privatt S.R."/>
            <person name="Schneider S.L."/>
            <person name="Sharp S."/>
            <person name="Smith T.C."/>
            <person name="Stanton J.D."/>
            <person name="Ullery H.E."/>
            <person name="Wilson R.J."/>
            <person name="Serrano M.G."/>
            <person name="Buck G."/>
            <person name="Lee V."/>
            <person name="Wang Y."/>
            <person name="Carvalho R."/>
            <person name="Voegtly L."/>
            <person name="Shi R."/>
            <person name="Duckworth R."/>
            <person name="Johnson A."/>
            <person name="Loviza R."/>
            <person name="Walstead R."/>
            <person name="Shah Z."/>
            <person name="Kiflezghi M."/>
            <person name="Wade K."/>
            <person name="Ball S.L."/>
            <person name="Bradley K.W."/>
            <person name="Asai D.J."/>
            <person name="Bowman C.A."/>
            <person name="Russell D.A."/>
            <person name="Pope W.H."/>
            <person name="Jacobs-Sera D."/>
            <person name="Hendrix R.W."/>
            <person name="Hatfull G.F."/>
        </authorList>
    </citation>
    <scope>NUCLEOTIDE SEQUENCE [LARGE SCALE GENOMIC DNA]</scope>
    <source>
        <strain evidence="2 3">DSM 27648</strain>
    </source>
</reference>
<dbReference type="EMBL" id="CP012333">
    <property type="protein sequence ID" value="AKV01250.1"/>
    <property type="molecule type" value="Genomic_DNA"/>
</dbReference>
<dbReference type="AlphaFoldDB" id="A0A0K1Q786"/>
<keyword evidence="3" id="KW-1185">Reference proteome</keyword>
<protein>
    <submittedName>
        <fullName evidence="2">Uncharacterized protein</fullName>
    </submittedName>
</protein>
<evidence type="ECO:0000313" key="2">
    <source>
        <dbReference type="EMBL" id="AKV01250.1"/>
    </source>
</evidence>
<sequence>MQWAHLGPIVPKSDARDSSRRTTRTSTVHARCVALAAEIMSV</sequence>
<accession>A0A0K1Q786</accession>
<gene>
    <name evidence="2" type="ORF">AKJ09_07913</name>
</gene>
<name>A0A0K1Q786_9BACT</name>
<evidence type="ECO:0000256" key="1">
    <source>
        <dbReference type="SAM" id="MobiDB-lite"/>
    </source>
</evidence>
<organism evidence="2 3">
    <name type="scientific">Labilithrix luteola</name>
    <dbReference type="NCBI Taxonomy" id="1391654"/>
    <lineage>
        <taxon>Bacteria</taxon>
        <taxon>Pseudomonadati</taxon>
        <taxon>Myxococcota</taxon>
        <taxon>Polyangia</taxon>
        <taxon>Polyangiales</taxon>
        <taxon>Labilitrichaceae</taxon>
        <taxon>Labilithrix</taxon>
    </lineage>
</organism>
<evidence type="ECO:0000313" key="3">
    <source>
        <dbReference type="Proteomes" id="UP000064967"/>
    </source>
</evidence>
<dbReference type="KEGG" id="llu:AKJ09_07913"/>
<proteinExistence type="predicted"/>
<feature type="region of interest" description="Disordered" evidence="1">
    <location>
        <begin position="1"/>
        <end position="26"/>
    </location>
</feature>
<dbReference type="Proteomes" id="UP000064967">
    <property type="component" value="Chromosome"/>
</dbReference>